<dbReference type="PANTHER" id="PTHR32019:SF2">
    <property type="entry name" value="R3H DOMAIN-CONTAINING PROTEIN 4"/>
    <property type="match status" value="1"/>
</dbReference>
<reference evidence="4 5" key="1">
    <citation type="submission" date="2015-01" db="EMBL/GenBank/DDBJ databases">
        <title>The Genome Sequence of Cladophialophora immunda CBS83496.</title>
        <authorList>
            <consortium name="The Broad Institute Genomics Platform"/>
            <person name="Cuomo C."/>
            <person name="de Hoog S."/>
            <person name="Gorbushina A."/>
            <person name="Stielow B."/>
            <person name="Teixiera M."/>
            <person name="Abouelleil A."/>
            <person name="Chapman S.B."/>
            <person name="Priest M."/>
            <person name="Young S.K."/>
            <person name="Wortman J."/>
            <person name="Nusbaum C."/>
            <person name="Birren B."/>
        </authorList>
    </citation>
    <scope>NUCLEOTIDE SEQUENCE [LARGE SCALE GENOMIC DNA]</scope>
    <source>
        <strain evidence="4 5">CBS 83496</strain>
    </source>
</reference>
<dbReference type="InterPro" id="IPR025952">
    <property type="entry name" value="R3H-assoc_dom"/>
</dbReference>
<dbReference type="InterPro" id="IPR039629">
    <property type="entry name" value="R3HDM4"/>
</dbReference>
<evidence type="ECO:0000256" key="1">
    <source>
        <dbReference type="SAM" id="Coils"/>
    </source>
</evidence>
<dbReference type="GeneID" id="27343218"/>
<accession>A0A0D2D9W5</accession>
<evidence type="ECO:0000313" key="4">
    <source>
        <dbReference type="EMBL" id="KIW32479.1"/>
    </source>
</evidence>
<evidence type="ECO:0000256" key="2">
    <source>
        <dbReference type="SAM" id="MobiDB-lite"/>
    </source>
</evidence>
<dbReference type="EMBL" id="KN847041">
    <property type="protein sequence ID" value="KIW32479.1"/>
    <property type="molecule type" value="Genomic_DNA"/>
</dbReference>
<protein>
    <recommendedName>
        <fullName evidence="3">R3H-associated N-terminal domain-containing protein</fullName>
    </recommendedName>
</protein>
<dbReference type="RefSeq" id="XP_016252695.1">
    <property type="nucleotide sequence ID" value="XM_016390793.1"/>
</dbReference>
<keyword evidence="1" id="KW-0175">Coiled coil</keyword>
<dbReference type="Pfam" id="PF13902">
    <property type="entry name" value="R3H-assoc"/>
    <property type="match status" value="1"/>
</dbReference>
<dbReference type="InterPro" id="IPR036867">
    <property type="entry name" value="R3H_dom_sf"/>
</dbReference>
<feature type="coiled-coil region" evidence="1">
    <location>
        <begin position="184"/>
        <end position="211"/>
    </location>
</feature>
<dbReference type="Proteomes" id="UP000054466">
    <property type="component" value="Unassembled WGS sequence"/>
</dbReference>
<feature type="domain" description="R3H-associated N-terminal" evidence="3">
    <location>
        <begin position="73"/>
        <end position="190"/>
    </location>
</feature>
<gene>
    <name evidence="4" type="ORF">PV07_04024</name>
</gene>
<dbReference type="SUPFAM" id="SSF82708">
    <property type="entry name" value="R3H domain"/>
    <property type="match status" value="1"/>
</dbReference>
<dbReference type="HOGENOM" id="CLU_064119_0_0_1"/>
<organism evidence="4 5">
    <name type="scientific">Cladophialophora immunda</name>
    <dbReference type="NCBI Taxonomy" id="569365"/>
    <lineage>
        <taxon>Eukaryota</taxon>
        <taxon>Fungi</taxon>
        <taxon>Dikarya</taxon>
        <taxon>Ascomycota</taxon>
        <taxon>Pezizomycotina</taxon>
        <taxon>Eurotiomycetes</taxon>
        <taxon>Chaetothyriomycetidae</taxon>
        <taxon>Chaetothyriales</taxon>
        <taxon>Herpotrichiellaceae</taxon>
        <taxon>Cladophialophora</taxon>
    </lineage>
</organism>
<dbReference type="VEuPathDB" id="FungiDB:PV07_04024"/>
<feature type="region of interest" description="Disordered" evidence="2">
    <location>
        <begin position="245"/>
        <end position="266"/>
    </location>
</feature>
<name>A0A0D2D9W5_9EURO</name>
<dbReference type="OrthoDB" id="10256743at2759"/>
<evidence type="ECO:0000313" key="5">
    <source>
        <dbReference type="Proteomes" id="UP000054466"/>
    </source>
</evidence>
<dbReference type="PANTHER" id="PTHR32019">
    <property type="entry name" value="R3H DOMAIN-CONTAINING PROTEIN 4"/>
    <property type="match status" value="1"/>
</dbReference>
<sequence>MAIVPIMSPLEAAAPVVPQSTEEVTAQMNKVSIDPVATPDRSRVATNSVRITVPIDATSRQASIAKSGIYSDRKLVRRDSLERREAFLKGKEGSRQRRRWENDRLLSNPWAVPPLPSDWEIRPTYPRRTVPYYLAPLWDAAEFQRAVESKLKGRRNSTRPHGRRVQNTGISPMEEAAINIPKEVRAKLKRAKAAKGLLQDLEETVRAFVRQWNDREIRLRRDGLHDIPLTSDSEDEEIVFIGRNGAMHDSTSKEQKDKGEAGWDQDGTVGTEKMVFEGLDKDKGAAFARWLVHCVGSYYGLRTWSVTRDIEGEEKRRQAYVGVDSRARGFLGRGVEVGREIELPRPLWGMV</sequence>
<dbReference type="AlphaFoldDB" id="A0A0D2D9W5"/>
<dbReference type="GO" id="GO:0003676">
    <property type="term" value="F:nucleic acid binding"/>
    <property type="evidence" value="ECO:0007669"/>
    <property type="project" value="InterPro"/>
</dbReference>
<proteinExistence type="predicted"/>
<evidence type="ECO:0000259" key="3">
    <source>
        <dbReference type="Pfam" id="PF13902"/>
    </source>
</evidence>
<keyword evidence="5" id="KW-1185">Reference proteome</keyword>
<feature type="compositionally biased region" description="Basic and acidic residues" evidence="2">
    <location>
        <begin position="250"/>
        <end position="261"/>
    </location>
</feature>